<name>A0ABT8K5V6_9MICC</name>
<gene>
    <name evidence="1" type="ORF">P5G52_13670</name>
</gene>
<dbReference type="RefSeq" id="WP_301228225.1">
    <property type="nucleotide sequence ID" value="NZ_JAROCG010000001.1"/>
</dbReference>
<accession>A0ABT8K5V6</accession>
<dbReference type="EMBL" id="JAROCG010000001">
    <property type="protein sequence ID" value="MDN4611912.1"/>
    <property type="molecule type" value="Genomic_DNA"/>
</dbReference>
<protein>
    <submittedName>
        <fullName evidence="1">Uncharacterized protein</fullName>
    </submittedName>
</protein>
<reference evidence="1" key="1">
    <citation type="submission" date="2023-06" db="EMBL/GenBank/DDBJ databases">
        <title>MT1 and MT2 Draft Genomes of Novel Species.</title>
        <authorList>
            <person name="Venkateswaran K."/>
        </authorList>
    </citation>
    <scope>NUCLEOTIDE SEQUENCE</scope>
    <source>
        <strain evidence="1">IIF3SC-B10</strain>
    </source>
</reference>
<sequence>MAPTIDPQDLTPKQIELINEGRKLEGIDLTMFGYFGGPELQGACIGRMQLDEDGQLPASNYDSPEDRLEALVIAQLLRGALRQAIPIVLDGLFDDVFALRTIEAAGGNLQEYISSAGAKVVDMLPPAYRRHYTAAFLQRFAVAAAEVASEFELGWHSARTFAHELAVYCIAKKGVRNADTEYGANLGAVNLDRATVGLLEDRTVLEQAYHRAPDGEEPEAPAWFVPYDPASRVNAYLYPQGMPTTEQVDLLEHQVTSEVPEKYPGPARQRALRTGDLVDISPYASRQYFLCPVAVEKEVLEVLGFTDLPDEAEWEDLLLQIAWHGAAEHPTWKSYDYIAPGFDGEHAYVALVAGTDEMHSPVLTIQYLGEVGDEPESEE</sequence>
<comment type="caution">
    <text evidence="1">The sequence shown here is derived from an EMBL/GenBank/DDBJ whole genome shotgun (WGS) entry which is preliminary data.</text>
</comment>
<dbReference type="Proteomes" id="UP001174209">
    <property type="component" value="Unassembled WGS sequence"/>
</dbReference>
<organism evidence="1 2">
    <name type="scientific">Arthrobacter burdickii</name>
    <dbReference type="NCBI Taxonomy" id="3035920"/>
    <lineage>
        <taxon>Bacteria</taxon>
        <taxon>Bacillati</taxon>
        <taxon>Actinomycetota</taxon>
        <taxon>Actinomycetes</taxon>
        <taxon>Micrococcales</taxon>
        <taxon>Micrococcaceae</taxon>
        <taxon>Arthrobacter</taxon>
    </lineage>
</organism>
<proteinExistence type="predicted"/>
<keyword evidence="2" id="KW-1185">Reference proteome</keyword>
<evidence type="ECO:0000313" key="2">
    <source>
        <dbReference type="Proteomes" id="UP001174209"/>
    </source>
</evidence>
<evidence type="ECO:0000313" key="1">
    <source>
        <dbReference type="EMBL" id="MDN4611912.1"/>
    </source>
</evidence>